<evidence type="ECO:0000313" key="2">
    <source>
        <dbReference type="Proteomes" id="UP000822476"/>
    </source>
</evidence>
<dbReference type="AlphaFoldDB" id="A0A8S9YLV9"/>
<comment type="caution">
    <text evidence="1">The sequence shown here is derived from an EMBL/GenBank/DDBJ whole genome shotgun (WGS) entry which is preliminary data.</text>
</comment>
<dbReference type="EMBL" id="JTDE01003617">
    <property type="protein sequence ID" value="KAF7255849.1"/>
    <property type="molecule type" value="Genomic_DNA"/>
</dbReference>
<evidence type="ECO:0000313" key="1">
    <source>
        <dbReference type="EMBL" id="KAF7255849.1"/>
    </source>
</evidence>
<dbReference type="Proteomes" id="UP000822476">
    <property type="component" value="Unassembled WGS sequence"/>
</dbReference>
<name>A0A8S9YLV9_9TREM</name>
<accession>A0A8S9YLV9</accession>
<proteinExistence type="predicted"/>
<keyword evidence="2" id="KW-1185">Reference proteome</keyword>
<protein>
    <submittedName>
        <fullName evidence="1">Uncharacterized protein</fullName>
    </submittedName>
</protein>
<sequence>MLSLNQRLRRLAAEQDDPAALSDIVADDLPVVPSADRGITVVDAPVVNCEPHLTIKYAGKDESIPTVEIQGIYLVLDQIIFRSSTSGGQPADEFASTMPGLRVRYSSGDNFPGSILDDILATYMHCNMSLTKIDRLLRMLDFYFPHLPFDPRTVLRTPWSNELCCIGVTEHVHLDLIA</sequence>
<reference evidence="1" key="1">
    <citation type="submission" date="2019-07" db="EMBL/GenBank/DDBJ databases">
        <title>Annotation for the trematode Paragonimus miyazaki's.</title>
        <authorList>
            <person name="Choi Y.-J."/>
        </authorList>
    </citation>
    <scope>NUCLEOTIDE SEQUENCE</scope>
    <source>
        <strain evidence="1">Japan</strain>
    </source>
</reference>
<gene>
    <name evidence="1" type="ORF">EG68_10831</name>
</gene>
<organism evidence="1 2">
    <name type="scientific">Paragonimus skrjabini miyazakii</name>
    <dbReference type="NCBI Taxonomy" id="59628"/>
    <lineage>
        <taxon>Eukaryota</taxon>
        <taxon>Metazoa</taxon>
        <taxon>Spiralia</taxon>
        <taxon>Lophotrochozoa</taxon>
        <taxon>Platyhelminthes</taxon>
        <taxon>Trematoda</taxon>
        <taxon>Digenea</taxon>
        <taxon>Plagiorchiida</taxon>
        <taxon>Troglotremata</taxon>
        <taxon>Troglotrematidae</taxon>
        <taxon>Paragonimus</taxon>
    </lineage>
</organism>
<dbReference type="OrthoDB" id="10511952at2759"/>